<proteinExistence type="predicted"/>
<sequence>MLPRAVLRSPFRFQNGLFRKPTTVPSTAQVHSLSIAHTRVPRPRYYYSPSCSKKTVPDFPRFPEDLIHPKKLGPGSWISYSPAQSKLGTEYGSNFEQGIAQEDKDRLDMKVTILNKKTGAWIAITIVEGYWGEVCADNKELTFDAGEFSNFAPPTENANEKFVKDVYALWQSDFDKSPTKDWKAPRDGVLMVYFRQTECVQIVVGENLRALLNEDFIEVLRYEVWNLCRNEVGRYADGLEVAITSVKKKLKSHGSDAYPKNEGKARRCAQDNLKRKKNKKKKKKKNQKQKAQEFERNAKWAMVFILIGAWTGLLGARKEDSEKKTKYDVYVDDTGMNGSSR</sequence>
<dbReference type="OrthoDB" id="10352361at2759"/>
<feature type="compositionally biased region" description="Basic and acidic residues" evidence="1">
    <location>
        <begin position="259"/>
        <end position="273"/>
    </location>
</feature>
<organism evidence="2 3">
    <name type="scientific">Triparma laevis f. longispina</name>
    <dbReference type="NCBI Taxonomy" id="1714387"/>
    <lineage>
        <taxon>Eukaryota</taxon>
        <taxon>Sar</taxon>
        <taxon>Stramenopiles</taxon>
        <taxon>Ochrophyta</taxon>
        <taxon>Bolidophyceae</taxon>
        <taxon>Parmales</taxon>
        <taxon>Triparmaceae</taxon>
        <taxon>Triparma</taxon>
    </lineage>
</organism>
<keyword evidence="3" id="KW-1185">Reference proteome</keyword>
<feature type="region of interest" description="Disordered" evidence="1">
    <location>
        <begin position="319"/>
        <end position="341"/>
    </location>
</feature>
<name>A0A9W7FFQ0_9STRA</name>
<reference evidence="3" key="1">
    <citation type="journal article" date="2023" name="Commun. Biol.">
        <title>Genome analysis of Parmales, the sister group of diatoms, reveals the evolutionary specialization of diatoms from phago-mixotrophs to photoautotrophs.</title>
        <authorList>
            <person name="Ban H."/>
            <person name="Sato S."/>
            <person name="Yoshikawa S."/>
            <person name="Yamada K."/>
            <person name="Nakamura Y."/>
            <person name="Ichinomiya M."/>
            <person name="Sato N."/>
            <person name="Blanc-Mathieu R."/>
            <person name="Endo H."/>
            <person name="Kuwata A."/>
            <person name="Ogata H."/>
        </authorList>
    </citation>
    <scope>NUCLEOTIDE SEQUENCE [LARGE SCALE GENOMIC DNA]</scope>
    <source>
        <strain evidence="3">NIES 3700</strain>
    </source>
</reference>
<accession>A0A9W7FFQ0</accession>
<evidence type="ECO:0000313" key="2">
    <source>
        <dbReference type="EMBL" id="GMI11246.1"/>
    </source>
</evidence>
<feature type="compositionally biased region" description="Basic and acidic residues" evidence="1">
    <location>
        <begin position="319"/>
        <end position="329"/>
    </location>
</feature>
<feature type="region of interest" description="Disordered" evidence="1">
    <location>
        <begin position="253"/>
        <end position="293"/>
    </location>
</feature>
<gene>
    <name evidence="2" type="ORF">TrLO_g10467</name>
</gene>
<comment type="caution">
    <text evidence="2">The sequence shown here is derived from an EMBL/GenBank/DDBJ whole genome shotgun (WGS) entry which is preliminary data.</text>
</comment>
<dbReference type="EMBL" id="BRXW01000160">
    <property type="protein sequence ID" value="GMI11246.1"/>
    <property type="molecule type" value="Genomic_DNA"/>
</dbReference>
<dbReference type="Gene3D" id="3.10.310.50">
    <property type="match status" value="1"/>
</dbReference>
<dbReference type="AlphaFoldDB" id="A0A9W7FFQ0"/>
<evidence type="ECO:0000256" key="1">
    <source>
        <dbReference type="SAM" id="MobiDB-lite"/>
    </source>
</evidence>
<dbReference type="Proteomes" id="UP001165122">
    <property type="component" value="Unassembled WGS sequence"/>
</dbReference>
<protein>
    <submittedName>
        <fullName evidence="2">Uncharacterized protein</fullName>
    </submittedName>
</protein>
<feature type="compositionally biased region" description="Basic residues" evidence="1">
    <location>
        <begin position="274"/>
        <end position="288"/>
    </location>
</feature>
<evidence type="ECO:0000313" key="3">
    <source>
        <dbReference type="Proteomes" id="UP001165122"/>
    </source>
</evidence>